<proteinExistence type="predicted"/>
<dbReference type="RefSeq" id="WP_013347397.1">
    <property type="nucleotide sequence ID" value="NC_014549.1"/>
</dbReference>
<evidence type="ECO:0008006" key="4">
    <source>
        <dbReference type="Google" id="ProtNLM"/>
    </source>
</evidence>
<dbReference type="EMBL" id="FQ311475">
    <property type="protein sequence ID" value="CBQ74081.1"/>
    <property type="molecule type" value="Genomic_DNA"/>
</dbReference>
<feature type="region of interest" description="Disordered" evidence="1">
    <location>
        <begin position="395"/>
        <end position="429"/>
    </location>
</feature>
<evidence type="ECO:0000313" key="2">
    <source>
        <dbReference type="EMBL" id="CBQ74081.1"/>
    </source>
</evidence>
<protein>
    <recommendedName>
        <fullName evidence="4">MarR family transcriptional regulator</fullName>
    </recommendedName>
</protein>
<evidence type="ECO:0000313" key="3">
    <source>
        <dbReference type="Proteomes" id="UP000006878"/>
    </source>
</evidence>
<feature type="region of interest" description="Disordered" evidence="1">
    <location>
        <begin position="557"/>
        <end position="589"/>
    </location>
</feature>
<gene>
    <name evidence="2" type="ordered locus">AARI_pI00390</name>
</gene>
<dbReference type="Proteomes" id="UP000006878">
    <property type="component" value="Plasmid pRE117-1"/>
</dbReference>
<keyword evidence="3" id="KW-1185">Reference proteome</keyword>
<sequence>MRLATVDAYGQVLNEYTSHRRVNAHEPDRPWAVYLADPDRRFKLLCFDLDAKTPGAANAAARDAEVISGLLNDAGLAALVCQSGPAGGRHVWTALAEGIDAETVATMARLARHICPTLDLSPLANAVTGCVRPPGSPHRNGGHSTVLSGSLNILTHPTGTAAAVRTLVERLAALVDDAEPARTIDPRKPLPLDDHARLYLAGPRRELPAVSAAALREDAASGDASAVLWRVLIGAAAARWKHADVASLVPTSPGLEHIRTYRDRNERKPRGQIDAARVLRRQWDKAVKYVASSDRQIGDDPTFDARADAIAAHIRHTQTRADAATGRWSRGGGPADRRVLDVLCVLALQALDAVVEADTRRIALMAGIGRETARTALLRLSADDWINQERTAEGPHGAAWKIGPQDTIHSSLDTGRSQADPRPAGAGAAERTTLIASLTARTTDAAHDLFTLGPGLGHLAGNTYAHTTSDPQRTHDLARALGATPGQMLRVLTRLTAAGVLVNNGYGWHRPTPDRREAAAVRLGINGRLNDRANRYAIERELWAWWQAEESWMNAPRRTAPNRRPGKGQLSLLPDDGTHAYGPYPRRADGRADYEAARRELVEERNGVAARRQPEQATAPSGDASTATDIERMFFDILGAERIA</sequence>
<feature type="region of interest" description="Disordered" evidence="1">
    <location>
        <begin position="604"/>
        <end position="626"/>
    </location>
</feature>
<accession>A0ABP1TYP5</accession>
<evidence type="ECO:0000256" key="1">
    <source>
        <dbReference type="SAM" id="MobiDB-lite"/>
    </source>
</evidence>
<feature type="compositionally biased region" description="Polar residues" evidence="1">
    <location>
        <begin position="407"/>
        <end position="417"/>
    </location>
</feature>
<geneLocation type="plasmid" evidence="2 3">
    <name>pRE117-1</name>
</geneLocation>
<reference evidence="3" key="2">
    <citation type="submission" date="2010-07" db="EMBL/GenBank/DDBJ databases">
        <title>Complete genome sequence of Arthrobacter arilaitensis (strain DSM 16368 / CIP 108037 / JCM 13566 / Re117).</title>
        <authorList>
            <person name="Genoscope."/>
        </authorList>
    </citation>
    <scope>NUCLEOTIDE SEQUENCE [LARGE SCALE GENOMIC DNA]</scope>
    <source>
        <strain evidence="3">DSM 16368 / CIP 108037 / IAM 15318 / JCM 13566 / Re117</strain>
        <plasmid evidence="3">pRE117-1</plasmid>
    </source>
</reference>
<name>A0ABP1TYP5_GLUAR</name>
<keyword evidence="2" id="KW-0614">Plasmid</keyword>
<reference evidence="3" key="1">
    <citation type="journal article" date="2010" name="PLoS ONE">
        <title>The Arthrobacter arilaitensis Re117 genome sequence reveals its genetic adaptation to the surface of cheese.</title>
        <authorList>
            <person name="Monnet C."/>
            <person name="Loux V."/>
            <person name="Gibrat J.F."/>
            <person name="Spinnler E."/>
            <person name="Barbe V."/>
            <person name="Vacherie B."/>
            <person name="Gavory F."/>
            <person name="Gourbeyre E."/>
            <person name="Siguier P."/>
            <person name="Chandler M."/>
            <person name="Elleuch R."/>
            <person name="Irlinger F."/>
            <person name="Vallaeys T."/>
        </authorList>
    </citation>
    <scope>NUCLEOTIDE SEQUENCE</scope>
    <source>
        <strain evidence="3">DSM 16368 / CIP 108037 / IAM 15318 / JCM 13566 / Re117</strain>
    </source>
</reference>
<feature type="compositionally biased region" description="Polar residues" evidence="1">
    <location>
        <begin position="615"/>
        <end position="626"/>
    </location>
</feature>
<organism evidence="2 3">
    <name type="scientific">Glutamicibacter arilaitensis (strain DSM 16368 / CIP 108037 / IAM 15318 / JCM 13566 / NCIMB 14258 / Re117)</name>
    <name type="common">Arthrobacter arilaitensis</name>
    <dbReference type="NCBI Taxonomy" id="861360"/>
    <lineage>
        <taxon>Bacteria</taxon>
        <taxon>Bacillati</taxon>
        <taxon>Actinomycetota</taxon>
        <taxon>Actinomycetes</taxon>
        <taxon>Micrococcales</taxon>
        <taxon>Micrococcaceae</taxon>
        <taxon>Glutamicibacter</taxon>
    </lineage>
</organism>
<dbReference type="GeneID" id="303183616"/>